<dbReference type="InterPro" id="IPR055259">
    <property type="entry name" value="YkvP/CgeB_Glyco_trans-like"/>
</dbReference>
<proteinExistence type="predicted"/>
<name>A0A1J5R4W8_9ZZZZ</name>
<dbReference type="Pfam" id="PF13524">
    <property type="entry name" value="Glyco_trans_1_2"/>
    <property type="match status" value="1"/>
</dbReference>
<dbReference type="AlphaFoldDB" id="A0A1J5R4W8"/>
<feature type="domain" description="Spore protein YkvP/CgeB glycosyl transferase-like" evidence="1">
    <location>
        <begin position="249"/>
        <end position="383"/>
    </location>
</feature>
<protein>
    <recommendedName>
        <fullName evidence="1">Spore protein YkvP/CgeB glycosyl transferase-like domain-containing protein</fullName>
    </recommendedName>
</protein>
<organism evidence="2">
    <name type="scientific">mine drainage metagenome</name>
    <dbReference type="NCBI Taxonomy" id="410659"/>
    <lineage>
        <taxon>unclassified sequences</taxon>
        <taxon>metagenomes</taxon>
        <taxon>ecological metagenomes</taxon>
    </lineage>
</organism>
<gene>
    <name evidence="2" type="ORF">GALL_310510</name>
</gene>
<evidence type="ECO:0000313" key="2">
    <source>
        <dbReference type="EMBL" id="OIQ87095.1"/>
    </source>
</evidence>
<sequence>MCSLKIRLRRVAVLYRMNAWLKCWQTKRRYQATLDFYAASVAVASDVSVTPKGSRHTEWIKGNRRPRVFFMGTDEQQDKSGFLQAVERVAEVESFTRDDGAWGQNGPAPYGERRERNTQRLWVLVSALAAQGWVPDLLLTQTWGCLIDPAIFSRIRETYGTYIINIAMDDRHQYWGSKVHGEWDGTYPLIPHIDLTLTAAPEAVAWYRKEGGAALFFPEASDSALFHPMPELSKCHDVCFVGSRYGIREKVVMALRAAGIDVTTFGSGWEGGRVATEDVPRLFAQSRIVLGVSAVGHCPDFVALKLRDFDAPMSGSCYLTQDNPDLHALYDIGREIVTYRTVEDCVAQVRRLLADDAAREAIARAGRDRAAMEHTWDRRFTDLFVGLRGE</sequence>
<dbReference type="EMBL" id="MLJW01000441">
    <property type="protein sequence ID" value="OIQ87095.1"/>
    <property type="molecule type" value="Genomic_DNA"/>
</dbReference>
<comment type="caution">
    <text evidence="2">The sequence shown here is derived from an EMBL/GenBank/DDBJ whole genome shotgun (WGS) entry which is preliminary data.</text>
</comment>
<accession>A0A1J5R4W8</accession>
<reference evidence="2" key="1">
    <citation type="submission" date="2016-10" db="EMBL/GenBank/DDBJ databases">
        <title>Sequence of Gallionella enrichment culture.</title>
        <authorList>
            <person name="Poehlein A."/>
            <person name="Muehling M."/>
            <person name="Daniel R."/>
        </authorList>
    </citation>
    <scope>NUCLEOTIDE SEQUENCE</scope>
</reference>
<evidence type="ECO:0000259" key="1">
    <source>
        <dbReference type="Pfam" id="PF13524"/>
    </source>
</evidence>